<organism evidence="3 4">
    <name type="scientific">Flavobacterium granuli</name>
    <dbReference type="NCBI Taxonomy" id="280093"/>
    <lineage>
        <taxon>Bacteria</taxon>
        <taxon>Pseudomonadati</taxon>
        <taxon>Bacteroidota</taxon>
        <taxon>Flavobacteriia</taxon>
        <taxon>Flavobacteriales</taxon>
        <taxon>Flavobacteriaceae</taxon>
        <taxon>Flavobacterium</taxon>
    </lineage>
</organism>
<dbReference type="SUPFAM" id="SSF49344">
    <property type="entry name" value="CBD9-like"/>
    <property type="match status" value="1"/>
</dbReference>
<dbReference type="EMBL" id="FQWO01000003">
    <property type="protein sequence ID" value="SHG71384.1"/>
    <property type="molecule type" value="Genomic_DNA"/>
</dbReference>
<evidence type="ECO:0000259" key="1">
    <source>
        <dbReference type="Pfam" id="PF06452"/>
    </source>
</evidence>
<dbReference type="OrthoDB" id="9801646at2"/>
<dbReference type="Pfam" id="PF06452">
    <property type="entry name" value="CBM9_1"/>
    <property type="match status" value="1"/>
</dbReference>
<dbReference type="GO" id="GO:0030246">
    <property type="term" value="F:carbohydrate binding"/>
    <property type="evidence" value="ECO:0007669"/>
    <property type="project" value="InterPro"/>
</dbReference>
<evidence type="ECO:0000313" key="2">
    <source>
        <dbReference type="EMBL" id="PRZ24188.1"/>
    </source>
</evidence>
<dbReference type="Proteomes" id="UP000184384">
    <property type="component" value="Unassembled WGS sequence"/>
</dbReference>
<dbReference type="AlphaFoldDB" id="A0A1M5M208"/>
<dbReference type="EMBL" id="PVUB01000004">
    <property type="protein sequence ID" value="PRZ24188.1"/>
    <property type="molecule type" value="Genomic_DNA"/>
</dbReference>
<evidence type="ECO:0000313" key="4">
    <source>
        <dbReference type="Proteomes" id="UP000184384"/>
    </source>
</evidence>
<keyword evidence="5" id="KW-1185">Reference proteome</keyword>
<dbReference type="STRING" id="280093.SAMN05443373_103306"/>
<dbReference type="RefSeq" id="WP_072942008.1">
    <property type="nucleotide sequence ID" value="NZ_FQWO01000003.1"/>
</dbReference>
<reference evidence="3" key="2">
    <citation type="submission" date="2016-11" db="EMBL/GenBank/DDBJ databases">
        <authorList>
            <person name="Jaros S."/>
            <person name="Januszkiewicz K."/>
            <person name="Wedrychowicz H."/>
        </authorList>
    </citation>
    <scope>NUCLEOTIDE SEQUENCE [LARGE SCALE GENOMIC DNA]</scope>
    <source>
        <strain evidence="3">DSM 19729</strain>
    </source>
</reference>
<dbReference type="GO" id="GO:0004553">
    <property type="term" value="F:hydrolase activity, hydrolyzing O-glycosyl compounds"/>
    <property type="evidence" value="ECO:0007669"/>
    <property type="project" value="InterPro"/>
</dbReference>
<dbReference type="Proteomes" id="UP000237771">
    <property type="component" value="Unassembled WGS sequence"/>
</dbReference>
<feature type="domain" description="Carbohydrate-binding" evidence="1">
    <location>
        <begin position="20"/>
        <end position="214"/>
    </location>
</feature>
<evidence type="ECO:0000313" key="3">
    <source>
        <dbReference type="EMBL" id="SHG71384.1"/>
    </source>
</evidence>
<proteinExistence type="predicted"/>
<reference evidence="2 5" key="3">
    <citation type="submission" date="2018-03" db="EMBL/GenBank/DDBJ databases">
        <title>Genomic Encyclopedia of Archaeal and Bacterial Type Strains, Phase II (KMG-II): from individual species to whole genera.</title>
        <authorList>
            <person name="Goeker M."/>
        </authorList>
    </citation>
    <scope>NUCLEOTIDE SEQUENCE [LARGE SCALE GENOMIC DNA]</scope>
    <source>
        <strain evidence="2 5">DSM 17797</strain>
    </source>
</reference>
<evidence type="ECO:0000313" key="5">
    <source>
        <dbReference type="Proteomes" id="UP000237771"/>
    </source>
</evidence>
<accession>A0A1M5M208</accession>
<dbReference type="Gene3D" id="2.60.40.1190">
    <property type="match status" value="1"/>
</dbReference>
<protein>
    <submittedName>
        <fullName evidence="2">Carbohydrate binding protein with CBM9 domain</fullName>
    </submittedName>
    <submittedName>
        <fullName evidence="3">Carbohydrate family 9 binding domain-like</fullName>
    </submittedName>
</protein>
<gene>
    <name evidence="2" type="ORF">BC624_104306</name>
    <name evidence="3" type="ORF">SAMN05443373_103306</name>
</gene>
<dbReference type="GO" id="GO:0016052">
    <property type="term" value="P:carbohydrate catabolic process"/>
    <property type="evidence" value="ECO:0007669"/>
    <property type="project" value="InterPro"/>
</dbReference>
<name>A0A1M5M208_9FLAO</name>
<sequence>MEQNAKTYEVHLIANEKLKITGKGDNILWKDAVVLSNFISPWSSENPSRIEFRALWDKNYLFFCFKVYDTNIHIDKKDNSVYSIGNSDRVELFFRPDRSLNPYYCLEMDTEARIMDFIAYPNKKFDYNWNWPENDITVKSSKNDTSFTVEGAISIESLKKFHLIKGDKIETGIFRAKYNSIDNKNFEPTWITWINPKTETPNFHTPTSFGILHLMP</sequence>
<dbReference type="InterPro" id="IPR010502">
    <property type="entry name" value="Carb-bd_dom_fam9"/>
</dbReference>
<reference evidence="4" key="1">
    <citation type="submission" date="2016-11" db="EMBL/GenBank/DDBJ databases">
        <authorList>
            <person name="Varghese N."/>
            <person name="Submissions S."/>
        </authorList>
    </citation>
    <scope>NUCLEOTIDE SEQUENCE [LARGE SCALE GENOMIC DNA]</scope>
    <source>
        <strain evidence="4">DSM 19729</strain>
    </source>
</reference>